<evidence type="ECO:0000313" key="4">
    <source>
        <dbReference type="EMBL" id="KAK2550815.1"/>
    </source>
</evidence>
<evidence type="ECO:0000259" key="3">
    <source>
        <dbReference type="Pfam" id="PF18701"/>
    </source>
</evidence>
<dbReference type="Pfam" id="PF18701">
    <property type="entry name" value="DUF5641"/>
    <property type="match status" value="1"/>
</dbReference>
<name>A0AAD9PXC0_ACRCE</name>
<dbReference type="InterPro" id="IPR040676">
    <property type="entry name" value="DUF5641"/>
</dbReference>
<evidence type="ECO:0000256" key="1">
    <source>
        <dbReference type="SAM" id="MobiDB-lite"/>
    </source>
</evidence>
<feature type="compositionally biased region" description="Basic and acidic residues" evidence="1">
    <location>
        <begin position="360"/>
        <end position="373"/>
    </location>
</feature>
<gene>
    <name evidence="4" type="ORF">P5673_028497</name>
</gene>
<reference evidence="4" key="2">
    <citation type="journal article" date="2023" name="Science">
        <title>Genomic signatures of disease resistance in endangered staghorn corals.</title>
        <authorList>
            <person name="Vollmer S.V."/>
            <person name="Selwyn J.D."/>
            <person name="Despard B.A."/>
            <person name="Roesel C.L."/>
        </authorList>
    </citation>
    <scope>NUCLEOTIDE SEQUENCE</scope>
    <source>
        <strain evidence="4">K2</strain>
    </source>
</reference>
<accession>A0AAD9PXC0</accession>
<dbReference type="GO" id="GO:0003676">
    <property type="term" value="F:nucleic acid binding"/>
    <property type="evidence" value="ECO:0007669"/>
    <property type="project" value="InterPro"/>
</dbReference>
<sequence length="619" mass="71561">MVALYWISNPGKSWKVFVANRVRKIAQISRELKIQRKHCPSEMNLADLGSRGVSLSKMEGSEWYTGPQWLLNRDDWPEQPKLISSTKSQEEEHPVREIMLYSAESKPDEWDNLLDRKPYWNTLRITAWALRFAHNSSAKLCKEKRRRGPLSANEIMIARNYWVRREQKEVPNGLKKPGWKLVKDERTNILKCVGRIQNYRPTNLEKGMFVQKLVKHVHERMMHLGTASTMAAIREQWWIPKLRSLVKRAIRDCKICKVFATKPFQGAATGPLLTFRTEVRRPFQHKGVDFAGPLIYKINKNEEGKAYILIFTCAVLRAVYLEIQRELCHPKYARKVSGLSRNRPQVPNGYRIPKEAERVYHSEDETTTDDIRQRSCVQDNRRLGSGSGGGVSSCTTSLPPKKYNGRSTWPSLRGGEECTRDSSRMSRRPCTKHWGKRKPTLDQLEAVVMDIEKHMNNRPLTYVESESGEDQVLTPNHIIWGQGAHILEDIEVEDDELTRFHRRLNNAKQHAWSRWQREYLHSLTESHRVKRVDAHVPEVGEVVLILGEEKNRGRWKKGKVIRIVKGADGVARGVILIHKGKQLERPIQSVCPLEIRSAEHEPVQGACPKRREPTSSNFI</sequence>
<feature type="compositionally biased region" description="Basic and acidic residues" evidence="1">
    <location>
        <begin position="414"/>
        <end position="424"/>
    </location>
</feature>
<dbReference type="Gene3D" id="1.10.340.70">
    <property type="match status" value="1"/>
</dbReference>
<feature type="domain" description="Integrase zinc-binding" evidence="2">
    <location>
        <begin position="210"/>
        <end position="258"/>
    </location>
</feature>
<dbReference type="PANTHER" id="PTHR47331">
    <property type="entry name" value="PHD-TYPE DOMAIN-CONTAINING PROTEIN"/>
    <property type="match status" value="1"/>
</dbReference>
<dbReference type="Gene3D" id="3.30.420.10">
    <property type="entry name" value="Ribonuclease H-like superfamily/Ribonuclease H"/>
    <property type="match status" value="1"/>
</dbReference>
<proteinExistence type="predicted"/>
<feature type="compositionally biased region" description="Basic residues" evidence="1">
    <location>
        <begin position="425"/>
        <end position="435"/>
    </location>
</feature>
<feature type="region of interest" description="Disordered" evidence="1">
    <location>
        <begin position="360"/>
        <end position="435"/>
    </location>
</feature>
<dbReference type="Pfam" id="PF17921">
    <property type="entry name" value="Integrase_H2C2"/>
    <property type="match status" value="1"/>
</dbReference>
<evidence type="ECO:0008006" key="6">
    <source>
        <dbReference type="Google" id="ProtNLM"/>
    </source>
</evidence>
<protein>
    <recommendedName>
        <fullName evidence="6">DUF5641 domain-containing protein</fullName>
    </recommendedName>
</protein>
<feature type="domain" description="DUF5641" evidence="3">
    <location>
        <begin position="502"/>
        <end position="593"/>
    </location>
</feature>
<dbReference type="EMBL" id="JARQWQ010000106">
    <property type="protein sequence ID" value="KAK2550815.1"/>
    <property type="molecule type" value="Genomic_DNA"/>
</dbReference>
<evidence type="ECO:0000313" key="5">
    <source>
        <dbReference type="Proteomes" id="UP001249851"/>
    </source>
</evidence>
<comment type="caution">
    <text evidence="4">The sequence shown here is derived from an EMBL/GenBank/DDBJ whole genome shotgun (WGS) entry which is preliminary data.</text>
</comment>
<dbReference type="InterPro" id="IPR041588">
    <property type="entry name" value="Integrase_H2C2"/>
</dbReference>
<keyword evidence="5" id="KW-1185">Reference proteome</keyword>
<dbReference type="Proteomes" id="UP001249851">
    <property type="component" value="Unassembled WGS sequence"/>
</dbReference>
<organism evidence="4 5">
    <name type="scientific">Acropora cervicornis</name>
    <name type="common">Staghorn coral</name>
    <dbReference type="NCBI Taxonomy" id="6130"/>
    <lineage>
        <taxon>Eukaryota</taxon>
        <taxon>Metazoa</taxon>
        <taxon>Cnidaria</taxon>
        <taxon>Anthozoa</taxon>
        <taxon>Hexacorallia</taxon>
        <taxon>Scleractinia</taxon>
        <taxon>Astrocoeniina</taxon>
        <taxon>Acroporidae</taxon>
        <taxon>Acropora</taxon>
    </lineage>
</organism>
<reference evidence="4" key="1">
    <citation type="journal article" date="2023" name="G3 (Bethesda)">
        <title>Whole genome assembly and annotation of the endangered Caribbean coral Acropora cervicornis.</title>
        <authorList>
            <person name="Selwyn J.D."/>
            <person name="Vollmer S.V."/>
        </authorList>
    </citation>
    <scope>NUCLEOTIDE SEQUENCE</scope>
    <source>
        <strain evidence="4">K2</strain>
    </source>
</reference>
<dbReference type="InterPro" id="IPR036397">
    <property type="entry name" value="RNaseH_sf"/>
</dbReference>
<evidence type="ECO:0000259" key="2">
    <source>
        <dbReference type="Pfam" id="PF17921"/>
    </source>
</evidence>
<dbReference type="AlphaFoldDB" id="A0AAD9PXC0"/>